<protein>
    <submittedName>
        <fullName evidence="5">Tropomodulin-2</fullName>
    </submittedName>
</protein>
<dbReference type="Gene3D" id="2.60.40.1730">
    <property type="entry name" value="tricorn interacting facor f3 domain"/>
    <property type="match status" value="1"/>
</dbReference>
<dbReference type="Proteomes" id="UP000186817">
    <property type="component" value="Unassembled WGS sequence"/>
</dbReference>
<reference evidence="5 6" key="1">
    <citation type="submission" date="2016-02" db="EMBL/GenBank/DDBJ databases">
        <title>Genome analysis of coral dinoflagellate symbionts highlights evolutionary adaptations to a symbiotic lifestyle.</title>
        <authorList>
            <person name="Aranda M."/>
            <person name="Li Y."/>
            <person name="Liew Y.J."/>
            <person name="Baumgarten S."/>
            <person name="Simakov O."/>
            <person name="Wilson M."/>
            <person name="Piel J."/>
            <person name="Ashoor H."/>
            <person name="Bougouffa S."/>
            <person name="Bajic V.B."/>
            <person name="Ryu T."/>
            <person name="Ravasi T."/>
            <person name="Bayer T."/>
            <person name="Micklem G."/>
            <person name="Kim H."/>
            <person name="Bhak J."/>
            <person name="Lajeunesse T.C."/>
            <person name="Voolstra C.R."/>
        </authorList>
    </citation>
    <scope>NUCLEOTIDE SEQUENCE [LARGE SCALE GENOMIC DNA]</scope>
    <source>
        <strain evidence="5 6">CCMP2467</strain>
    </source>
</reference>
<feature type="region of interest" description="Disordered" evidence="4">
    <location>
        <begin position="464"/>
        <end position="486"/>
    </location>
</feature>
<organism evidence="5 6">
    <name type="scientific">Symbiodinium microadriaticum</name>
    <name type="common">Dinoflagellate</name>
    <name type="synonym">Zooxanthella microadriatica</name>
    <dbReference type="NCBI Taxonomy" id="2951"/>
    <lineage>
        <taxon>Eukaryota</taxon>
        <taxon>Sar</taxon>
        <taxon>Alveolata</taxon>
        <taxon>Dinophyceae</taxon>
        <taxon>Suessiales</taxon>
        <taxon>Symbiodiniaceae</taxon>
        <taxon>Symbiodinium</taxon>
    </lineage>
</organism>
<dbReference type="Gene3D" id="3.80.10.10">
    <property type="entry name" value="Ribonuclease Inhibitor"/>
    <property type="match status" value="1"/>
</dbReference>
<dbReference type="GO" id="GO:0051694">
    <property type="term" value="P:pointed-end actin filament capping"/>
    <property type="evidence" value="ECO:0007669"/>
    <property type="project" value="InterPro"/>
</dbReference>
<evidence type="ECO:0000256" key="2">
    <source>
        <dbReference type="ARBA" id="ARBA00022490"/>
    </source>
</evidence>
<proteinExistence type="predicted"/>
<feature type="compositionally biased region" description="Basic and acidic residues" evidence="4">
    <location>
        <begin position="61"/>
        <end position="81"/>
    </location>
</feature>
<keyword evidence="3" id="KW-0206">Cytoskeleton</keyword>
<keyword evidence="6" id="KW-1185">Reference proteome</keyword>
<evidence type="ECO:0000313" key="6">
    <source>
        <dbReference type="Proteomes" id="UP000186817"/>
    </source>
</evidence>
<dbReference type="GO" id="GO:0007015">
    <property type="term" value="P:actin filament organization"/>
    <property type="evidence" value="ECO:0007669"/>
    <property type="project" value="TreeGrafter"/>
</dbReference>
<evidence type="ECO:0000313" key="5">
    <source>
        <dbReference type="EMBL" id="OLP87307.1"/>
    </source>
</evidence>
<accession>A0A1Q9CWM0</accession>
<dbReference type="InterPro" id="IPR032675">
    <property type="entry name" value="LRR_dom_sf"/>
</dbReference>
<evidence type="ECO:0000256" key="3">
    <source>
        <dbReference type="ARBA" id="ARBA00023212"/>
    </source>
</evidence>
<dbReference type="Gene3D" id="3.40.630.30">
    <property type="match status" value="1"/>
</dbReference>
<dbReference type="PANTHER" id="PTHR10901:SF6">
    <property type="entry name" value="TROPOMODULIN, ISOFORM N"/>
    <property type="match status" value="1"/>
</dbReference>
<dbReference type="SUPFAM" id="SSF52047">
    <property type="entry name" value="RNI-like"/>
    <property type="match status" value="1"/>
</dbReference>
<evidence type="ECO:0000256" key="4">
    <source>
        <dbReference type="SAM" id="MobiDB-lite"/>
    </source>
</evidence>
<comment type="caution">
    <text evidence="5">The sequence shown here is derived from an EMBL/GenBank/DDBJ whole genome shotgun (WGS) entry which is preliminary data.</text>
</comment>
<dbReference type="GO" id="GO:0005523">
    <property type="term" value="F:tropomyosin binding"/>
    <property type="evidence" value="ECO:0007669"/>
    <property type="project" value="InterPro"/>
</dbReference>
<name>A0A1Q9CWM0_SYMMI</name>
<evidence type="ECO:0000256" key="1">
    <source>
        <dbReference type="ARBA" id="ARBA00004245"/>
    </source>
</evidence>
<feature type="compositionally biased region" description="Basic and acidic residues" evidence="4">
    <location>
        <begin position="471"/>
        <end position="483"/>
    </location>
</feature>
<dbReference type="OrthoDB" id="409647at2759"/>
<keyword evidence="2" id="KW-0963">Cytoplasm</keyword>
<dbReference type="SMART" id="SM00368">
    <property type="entry name" value="LRR_RI"/>
    <property type="match status" value="2"/>
</dbReference>
<feature type="compositionally biased region" description="Acidic residues" evidence="4">
    <location>
        <begin position="12"/>
        <end position="28"/>
    </location>
</feature>
<comment type="subcellular location">
    <subcellularLocation>
        <location evidence="1">Cytoplasm</location>
        <location evidence="1">Cytoskeleton</location>
    </subcellularLocation>
</comment>
<gene>
    <name evidence="5" type="primary">TMOD2</name>
    <name evidence="5" type="ORF">AK812_SmicGene31490</name>
</gene>
<dbReference type="EMBL" id="LSRX01000867">
    <property type="protein sequence ID" value="OLP87307.1"/>
    <property type="molecule type" value="Genomic_DNA"/>
</dbReference>
<feature type="region of interest" description="Disordered" evidence="4">
    <location>
        <begin position="9"/>
        <end position="28"/>
    </location>
</feature>
<dbReference type="GO" id="GO:0005856">
    <property type="term" value="C:cytoskeleton"/>
    <property type="evidence" value="ECO:0007669"/>
    <property type="project" value="UniProtKB-SubCell"/>
</dbReference>
<dbReference type="InterPro" id="IPR042097">
    <property type="entry name" value="Aminopeptidase_N-like_N_sf"/>
</dbReference>
<dbReference type="InterPro" id="IPR004934">
    <property type="entry name" value="TMOD"/>
</dbReference>
<feature type="region of interest" description="Disordered" evidence="4">
    <location>
        <begin position="58"/>
        <end position="82"/>
    </location>
</feature>
<dbReference type="PANTHER" id="PTHR10901">
    <property type="entry name" value="TROPOMODULIN"/>
    <property type="match status" value="1"/>
</dbReference>
<sequence length="1753" mass="196575">MVVGIIMLSEADAGDNDDEDGDADGDDVFEPDLLQRWAKMKPGAPLPPAFLQAQQLLRPSVSRDEEPRSGEREKAKGEPKPFAEALARQAAELHALCHLVLTTRQGRAVLMPAYKASKYQYTDAPASTWTSKEYQDLTPEKVRDWRRPRGRRAQPTWQEVWADPKSNFAFGRLQGEALEAVAKMDGFKRVSIFRPSAAKGPDGQLASSSGPFLGGLLWRSLPVASQFMHNRYRPMALEEIVLAMRLNVELCDASEKVERLEYRDMMMIIGKDSDLCGNQIASEATNQSKVASSAERDPGQVRGKDLVKMIASMLRDEDMQTRMDAEGFVSIQCLLKAKPALTEHGTAKSLVATIEEQARYVRLDKVLIEVNRAVYAFLGAWTQYFEVHPYPLLSPSYRLRCAPPLRGYTGILINMVVSTNSSARGMCAACGFQTLCSIPRAFQHPELGLVDAFSMFYDLQQKAPNKVQPADTKRLTDPKESSRPVDSAPAADVLALQVGNQAHFRPRLQTAGKLEVQPALPQGLALHPETGVIAGTPVLAVEDTRYCIKATVAEVFLKVDAHEDSQCEDVSMSINEDFATRVDCVREIEDMLPEPCKTRAYGDWMIWMVHRAWLDDPSLTDLNFGNMHMPPPHIERRIAPKLMEAMARNTHLEKLTLSNSNLLKASGVQLANALRANSSLKTLNLESNWLDSNAVRELALAIKDNLSSKIECLRFSHQKQMGQFFGRPTEEAVGQMMASNDTIVKLGFECDDAHWRNEIDRALLRNNDSWRRRQAPPDGEALPTAEERSLGRIHLVHPPDASASEVLDSYGTLCDYLDHNKKLPTTSQLQNSTRNSGQQITYAKAAPMIKELRSWMLDHSLNKLVEVLDTFETPTCGILRQWSSCHDHWIVEVWVEDRRCTFRSSREPPTSVSDDWVNWLRAKPEGSKVRQLNDGAAVHPSLAAALQQRMPDRPGGQTSALSPPNVLEPVTVEECALTFILDFEARSLNAHCVLALVGEEATPEVGLHINECLQIHDVHVEGTDLRLDFVLEKCLHTGFAALEGSQMMRVLLPQQAWKSGEVCSIKLEVKYRVLPGSTALIWMDDSVDDDDTQIAMTQDQPGWASALFPWLRVRQGFVHFSMQRDAGCWSDGYSFATCCYGQHRHCFDERFSFERCCLVPTAELRHELDQFRKAWLPPSTAYALERMWHGGTFSAHRRWATRRRSGLPRHKMLAVHERATNYLKQLCKPLKESVGLSEKLLPTIAKLLVHYAARVTLHDTRSLAWGLPPERVATPAAKWLSKQEARAWRRLRHSIDLARGGQYEICSCAGQGYDMLLAARDNVKRLWLHHPLFLESLVDPSQQAHHLSVMQSCVDSEEMLLALSNFVATLSKTNCAAGDVAMNIAIAQACLVQRKWARALELYLLSFALLVAAPWTDCLDQQVWDVSAEDVVYNVARIVGLMWTPVGDDALLVPAEAVSRLGWRPHPHKAHGLLFAGLLPWSRRQCNGPRTLSGACLGFGKIHVLSQDFEGASAALCSEFGAFHSNEWVNVLPEEQFPIGRGTSGELFIVPVGTPYPNLWHALHWWVPALVHKQEQGWDPKNIHVGVVFDSKPRNGQRWEVEMPGSDTERFASFHGVILRLLSSNPVRFVAHEGNMSCFAEASVGFRSFRYDLVTPQVARQDVEVFRRALQAAVGMDRRLLDPENGSFPRVLIIQRETGQPRYIVNLGHMLRVLRRGHGFVTDWQQLEKHDLLEQFSLVAQAAMLQLDSGTTF</sequence>